<comment type="similarity">
    <text evidence="2">Belongs to the prokaryotic ubiquitin-like protein family.</text>
</comment>
<accession>A0A9Q4GKX5</accession>
<dbReference type="NCBIfam" id="TIGR03687">
    <property type="entry name" value="pupylate_cterm"/>
    <property type="match status" value="1"/>
</dbReference>
<keyword evidence="4" id="KW-1017">Isopeptide bond</keyword>
<dbReference type="GO" id="GO:0070628">
    <property type="term" value="F:proteasome binding"/>
    <property type="evidence" value="ECO:0007669"/>
    <property type="project" value="InterPro"/>
</dbReference>
<evidence type="ECO:0000256" key="2">
    <source>
        <dbReference type="ARBA" id="ARBA00010616"/>
    </source>
</evidence>
<comment type="caution">
    <text evidence="9">The sequence shown here is derived from an EMBL/GenBank/DDBJ whole genome shotgun (WGS) entry which is preliminary data.</text>
</comment>
<dbReference type="GO" id="GO:0010498">
    <property type="term" value="P:proteasomal protein catabolic process"/>
    <property type="evidence" value="ECO:0007669"/>
    <property type="project" value="InterPro"/>
</dbReference>
<dbReference type="EMBL" id="JAPMKU010000001">
    <property type="protein sequence ID" value="MCX7467810.1"/>
    <property type="molecule type" value="Genomic_DNA"/>
</dbReference>
<organism evidence="9 10">
    <name type="scientific">Corynebacterium pygosceleis</name>
    <dbReference type="NCBI Taxonomy" id="2800406"/>
    <lineage>
        <taxon>Bacteria</taxon>
        <taxon>Bacillati</taxon>
        <taxon>Actinomycetota</taxon>
        <taxon>Actinomycetes</taxon>
        <taxon>Mycobacteriales</taxon>
        <taxon>Corynebacteriaceae</taxon>
        <taxon>Corynebacterium</taxon>
    </lineage>
</organism>
<dbReference type="InterPro" id="IPR008515">
    <property type="entry name" value="Ubiquitin-like_Pup"/>
</dbReference>
<proteinExistence type="inferred from homology"/>
<name>A0A9Q4GKX5_9CORY</name>
<evidence type="ECO:0000313" key="11">
    <source>
        <dbReference type="Proteomes" id="UP001081709"/>
    </source>
</evidence>
<dbReference type="GO" id="GO:0031386">
    <property type="term" value="F:protein tag activity"/>
    <property type="evidence" value="ECO:0007669"/>
    <property type="project" value="InterPro"/>
</dbReference>
<evidence type="ECO:0000313" key="8">
    <source>
        <dbReference type="EMBL" id="MCX7443715.1"/>
    </source>
</evidence>
<reference evidence="9" key="1">
    <citation type="submission" date="2022-11" db="EMBL/GenBank/DDBJ databases">
        <title>Corynebacterium sp. isolated from Penguins.</title>
        <authorList>
            <person name="Sedlar K."/>
            <person name="Svec P."/>
        </authorList>
    </citation>
    <scope>NUCLEOTIDE SEQUENCE</scope>
    <source>
        <strain evidence="8">P7003</strain>
        <strain evidence="9">P7374</strain>
    </source>
</reference>
<keyword evidence="11" id="KW-1185">Reference proteome</keyword>
<dbReference type="Proteomes" id="UP001071478">
    <property type="component" value="Unassembled WGS sequence"/>
</dbReference>
<evidence type="ECO:0000256" key="6">
    <source>
        <dbReference type="ARBA" id="ARBA00032321"/>
    </source>
</evidence>
<dbReference type="RefSeq" id="WP_200254875.1">
    <property type="nucleotide sequence ID" value="NZ_JAENIQ020000002.1"/>
</dbReference>
<evidence type="ECO:0000256" key="1">
    <source>
        <dbReference type="ARBA" id="ARBA00004707"/>
    </source>
</evidence>
<evidence type="ECO:0000256" key="3">
    <source>
        <dbReference type="ARBA" id="ARBA00016748"/>
    </source>
</evidence>
<dbReference type="EMBL" id="JAPMKV010000001">
    <property type="protein sequence ID" value="MCX7443715.1"/>
    <property type="molecule type" value="Genomic_DNA"/>
</dbReference>
<evidence type="ECO:0000256" key="4">
    <source>
        <dbReference type="ARBA" id="ARBA00022499"/>
    </source>
</evidence>
<dbReference type="GO" id="GO:0070490">
    <property type="term" value="P:protein pupylation"/>
    <property type="evidence" value="ECO:0007669"/>
    <property type="project" value="InterPro"/>
</dbReference>
<evidence type="ECO:0000256" key="5">
    <source>
        <dbReference type="ARBA" id="ARBA00022786"/>
    </source>
</evidence>
<dbReference type="Pfam" id="PF05639">
    <property type="entry name" value="Pup"/>
    <property type="match status" value="1"/>
</dbReference>
<comment type="pathway">
    <text evidence="1">Protein degradation; proteasomal Pup-dependent pathway.</text>
</comment>
<keyword evidence="5" id="KW-0833">Ubl conjugation pathway</keyword>
<evidence type="ECO:0000313" key="10">
    <source>
        <dbReference type="Proteomes" id="UP001071478"/>
    </source>
</evidence>
<dbReference type="GO" id="GO:0019941">
    <property type="term" value="P:modification-dependent protein catabolic process"/>
    <property type="evidence" value="ECO:0007669"/>
    <property type="project" value="InterPro"/>
</dbReference>
<evidence type="ECO:0000313" key="9">
    <source>
        <dbReference type="EMBL" id="MCX7467810.1"/>
    </source>
</evidence>
<protein>
    <recommendedName>
        <fullName evidence="3">Prokaryotic ubiquitin-like protein Pup</fullName>
    </recommendedName>
    <alternativeName>
        <fullName evidence="6">Bacterial ubiquitin-like modifier</fullName>
    </alternativeName>
</protein>
<gene>
    <name evidence="8" type="ORF">OS125_00430</name>
    <name evidence="9" type="ORF">OS129_02810</name>
</gene>
<evidence type="ECO:0000256" key="7">
    <source>
        <dbReference type="SAM" id="MobiDB-lite"/>
    </source>
</evidence>
<feature type="region of interest" description="Disordered" evidence="7">
    <location>
        <begin position="1"/>
        <end position="32"/>
    </location>
</feature>
<dbReference type="AlphaFoldDB" id="A0A9Q4GKX5"/>
<sequence length="63" mass="6641">MGSNPTIHAGGGRDHGDDDTVDQGVGQSLIDTHGTDDLLDEIDGLLESNAEEFVRSYVQKGGQ</sequence>
<dbReference type="Proteomes" id="UP001081709">
    <property type="component" value="Unassembled WGS sequence"/>
</dbReference>